<proteinExistence type="predicted"/>
<sequence>MASNLVDKAEFRSAMADFATGVTVVTTIDDQEQPHSMTANSFTSVCLEPPMVLLCVAHETHTYGYMERTGRFGVNILRQEQQELGAYFAKRPEDRQGDVAYSYTQTQEGLPVLDNSLVFFGCQVVGSHVYGDHTIYLGEVKEIRRNDSGTPLMFFRSRWYNPAQD</sequence>
<evidence type="ECO:0000313" key="3">
    <source>
        <dbReference type="EMBL" id="ABZ06487.1"/>
    </source>
</evidence>
<gene>
    <name evidence="3" type="ORF">ALOHA_HF4000010I05ctg1g52</name>
</gene>
<accession>B3T1M8</accession>
<dbReference type="GO" id="GO:0010181">
    <property type="term" value="F:FMN binding"/>
    <property type="evidence" value="ECO:0007669"/>
    <property type="project" value="InterPro"/>
</dbReference>
<evidence type="ECO:0000259" key="2">
    <source>
        <dbReference type="SMART" id="SM00903"/>
    </source>
</evidence>
<protein>
    <submittedName>
        <fullName evidence="3">Putative Flavin reductase like domain protein</fullName>
    </submittedName>
</protein>
<name>B3T1M8_9ZZZZ</name>
<dbReference type="Pfam" id="PF01613">
    <property type="entry name" value="Flavin_Reduct"/>
    <property type="match status" value="1"/>
</dbReference>
<organism evidence="3">
    <name type="scientific">uncultured marine microorganism HF4000_010I05</name>
    <dbReference type="NCBI Taxonomy" id="455517"/>
    <lineage>
        <taxon>unclassified sequences</taxon>
        <taxon>environmental samples</taxon>
    </lineage>
</organism>
<keyword evidence="1" id="KW-0560">Oxidoreductase</keyword>
<dbReference type="SMART" id="SM00903">
    <property type="entry name" value="Flavin_Reduct"/>
    <property type="match status" value="1"/>
</dbReference>
<dbReference type="InterPro" id="IPR050268">
    <property type="entry name" value="NADH-dep_flavin_reductase"/>
</dbReference>
<evidence type="ECO:0000256" key="1">
    <source>
        <dbReference type="ARBA" id="ARBA00023002"/>
    </source>
</evidence>
<dbReference type="PANTHER" id="PTHR30466:SF1">
    <property type="entry name" value="FMN REDUCTASE (NADH) RUTF"/>
    <property type="match status" value="1"/>
</dbReference>
<dbReference type="AlphaFoldDB" id="B3T1M8"/>
<dbReference type="PANTHER" id="PTHR30466">
    <property type="entry name" value="FLAVIN REDUCTASE"/>
    <property type="match status" value="1"/>
</dbReference>
<feature type="domain" description="Flavin reductase like" evidence="2">
    <location>
        <begin position="15"/>
        <end position="161"/>
    </location>
</feature>
<dbReference type="GO" id="GO:0042602">
    <property type="term" value="F:riboflavin reductase (NADPH) activity"/>
    <property type="evidence" value="ECO:0007669"/>
    <property type="project" value="TreeGrafter"/>
</dbReference>
<dbReference type="SUPFAM" id="SSF50475">
    <property type="entry name" value="FMN-binding split barrel"/>
    <property type="match status" value="1"/>
</dbReference>
<dbReference type="InterPro" id="IPR002563">
    <property type="entry name" value="Flavin_Rdtase-like_dom"/>
</dbReference>
<dbReference type="Gene3D" id="2.30.110.10">
    <property type="entry name" value="Electron Transport, Fmn-binding Protein, Chain A"/>
    <property type="match status" value="1"/>
</dbReference>
<dbReference type="InterPro" id="IPR012349">
    <property type="entry name" value="Split_barrel_FMN-bd"/>
</dbReference>
<dbReference type="EMBL" id="EU016576">
    <property type="protein sequence ID" value="ABZ06487.1"/>
    <property type="molecule type" value="Genomic_DNA"/>
</dbReference>
<reference evidence="3" key="1">
    <citation type="journal article" date="2008" name="ISME J.">
        <title>Genomic patterns of recombination, clonal divergence and environment in marine microbial populations.</title>
        <authorList>
            <person name="Konstantinidis K.T."/>
            <person name="Delong E.F."/>
        </authorList>
    </citation>
    <scope>NUCLEOTIDE SEQUENCE</scope>
</reference>